<dbReference type="InterPro" id="IPR002223">
    <property type="entry name" value="Kunitz_BPTI"/>
</dbReference>
<dbReference type="PROSITE" id="PS50279">
    <property type="entry name" value="BPTI_KUNITZ_2"/>
    <property type="match status" value="1"/>
</dbReference>
<keyword evidence="1" id="KW-0646">Protease inhibitor</keyword>
<accession>A0A0B1T2P5</accession>
<dbReference type="Gene3D" id="4.10.410.10">
    <property type="entry name" value="Pancreatic trypsin inhibitor Kunitz domain"/>
    <property type="match status" value="1"/>
</dbReference>
<feature type="chain" id="PRO_5002081863" evidence="4">
    <location>
        <begin position="20"/>
        <end position="75"/>
    </location>
</feature>
<organism evidence="6 7">
    <name type="scientific">Oesophagostomum dentatum</name>
    <name type="common">Nodular worm</name>
    <dbReference type="NCBI Taxonomy" id="61180"/>
    <lineage>
        <taxon>Eukaryota</taxon>
        <taxon>Metazoa</taxon>
        <taxon>Ecdysozoa</taxon>
        <taxon>Nematoda</taxon>
        <taxon>Chromadorea</taxon>
        <taxon>Rhabditida</taxon>
        <taxon>Rhabditina</taxon>
        <taxon>Rhabditomorpha</taxon>
        <taxon>Strongyloidea</taxon>
        <taxon>Strongylidae</taxon>
        <taxon>Oesophagostomum</taxon>
    </lineage>
</organism>
<evidence type="ECO:0000256" key="2">
    <source>
        <dbReference type="ARBA" id="ARBA00022900"/>
    </source>
</evidence>
<dbReference type="EMBL" id="KN553436">
    <property type="protein sequence ID" value="KHJ90057.1"/>
    <property type="molecule type" value="Genomic_DNA"/>
</dbReference>
<dbReference type="SMART" id="SM00131">
    <property type="entry name" value="KU"/>
    <property type="match status" value="1"/>
</dbReference>
<dbReference type="Pfam" id="PF00014">
    <property type="entry name" value="Kunitz_BPTI"/>
    <property type="match status" value="1"/>
</dbReference>
<dbReference type="GO" id="GO:0005615">
    <property type="term" value="C:extracellular space"/>
    <property type="evidence" value="ECO:0007669"/>
    <property type="project" value="TreeGrafter"/>
</dbReference>
<dbReference type="AlphaFoldDB" id="A0A0B1T2P5"/>
<reference evidence="6 7" key="1">
    <citation type="submission" date="2014-03" db="EMBL/GenBank/DDBJ databases">
        <title>Draft genome of the hookworm Oesophagostomum dentatum.</title>
        <authorList>
            <person name="Mitreva M."/>
        </authorList>
    </citation>
    <scope>NUCLEOTIDE SEQUENCE [LARGE SCALE GENOMIC DNA]</scope>
    <source>
        <strain evidence="6 7">OD-Hann</strain>
    </source>
</reference>
<dbReference type="SUPFAM" id="SSF57362">
    <property type="entry name" value="BPTI-like"/>
    <property type="match status" value="1"/>
</dbReference>
<evidence type="ECO:0000313" key="7">
    <source>
        <dbReference type="Proteomes" id="UP000053660"/>
    </source>
</evidence>
<dbReference type="PANTHER" id="PTHR10083:SF374">
    <property type="entry name" value="BPTI_KUNITZ INHIBITOR DOMAIN-CONTAINING PROTEIN"/>
    <property type="match status" value="1"/>
</dbReference>
<dbReference type="FunFam" id="4.10.410.10:FF:000020">
    <property type="entry name" value="Collagen, type VI, alpha 3"/>
    <property type="match status" value="1"/>
</dbReference>
<dbReference type="GO" id="GO:0004867">
    <property type="term" value="F:serine-type endopeptidase inhibitor activity"/>
    <property type="evidence" value="ECO:0007669"/>
    <property type="project" value="UniProtKB-KW"/>
</dbReference>
<evidence type="ECO:0000256" key="3">
    <source>
        <dbReference type="ARBA" id="ARBA00023157"/>
    </source>
</evidence>
<dbReference type="InterPro" id="IPR050098">
    <property type="entry name" value="TFPI/VKTCI-like"/>
</dbReference>
<name>A0A0B1T2P5_OESDE</name>
<dbReference type="PROSITE" id="PS00280">
    <property type="entry name" value="BPTI_KUNITZ_1"/>
    <property type="match status" value="1"/>
</dbReference>
<protein>
    <submittedName>
        <fullName evidence="6">Kunitz/Bovine pancreatic trypsin inhibitor domain protein</fullName>
    </submittedName>
</protein>
<keyword evidence="2" id="KW-0722">Serine protease inhibitor</keyword>
<evidence type="ECO:0000256" key="1">
    <source>
        <dbReference type="ARBA" id="ARBA00022690"/>
    </source>
</evidence>
<feature type="domain" description="BPTI/Kunitz inhibitor" evidence="5">
    <location>
        <begin position="19"/>
        <end position="69"/>
    </location>
</feature>
<keyword evidence="4" id="KW-0732">Signal</keyword>
<keyword evidence="3" id="KW-1015">Disulfide bond</keyword>
<dbReference type="InterPro" id="IPR036880">
    <property type="entry name" value="Kunitz_BPTI_sf"/>
</dbReference>
<dbReference type="CDD" id="cd00109">
    <property type="entry name" value="Kunitz-type"/>
    <property type="match status" value="1"/>
</dbReference>
<dbReference type="InterPro" id="IPR020901">
    <property type="entry name" value="Prtase_inh_Kunz-CS"/>
</dbReference>
<evidence type="ECO:0000256" key="4">
    <source>
        <dbReference type="SAM" id="SignalP"/>
    </source>
</evidence>
<feature type="signal peptide" evidence="4">
    <location>
        <begin position="1"/>
        <end position="19"/>
    </location>
</feature>
<dbReference type="PANTHER" id="PTHR10083">
    <property type="entry name" value="KUNITZ-TYPE PROTEASE INHIBITOR-RELATED"/>
    <property type="match status" value="1"/>
</dbReference>
<evidence type="ECO:0000259" key="5">
    <source>
        <dbReference type="PROSITE" id="PS50279"/>
    </source>
</evidence>
<dbReference type="OrthoDB" id="5871431at2759"/>
<evidence type="ECO:0000313" key="6">
    <source>
        <dbReference type="EMBL" id="KHJ90057.1"/>
    </source>
</evidence>
<proteinExistence type="predicted"/>
<dbReference type="Proteomes" id="UP000053660">
    <property type="component" value="Unassembled WGS sequence"/>
</dbReference>
<sequence length="75" mass="8354">MKLLVNVAFFGLALNNGICELKIDAGSCDRFVPRYGYSTEQKKCIPFTYGGCFGNDNNFFSLEDCQELCVQGLLI</sequence>
<gene>
    <name evidence="6" type="ORF">OESDEN_10104</name>
</gene>
<keyword evidence="7" id="KW-1185">Reference proteome</keyword>
<dbReference type="PRINTS" id="PR00759">
    <property type="entry name" value="BASICPTASE"/>
</dbReference>